<dbReference type="PANTHER" id="PTHR11918:SF45">
    <property type="entry name" value="THREONYLCARBAMOYLADENOSINE TRNA METHYLTHIOTRANSFERASE"/>
    <property type="match status" value="1"/>
</dbReference>
<evidence type="ECO:0000256" key="2">
    <source>
        <dbReference type="ARBA" id="ARBA00008616"/>
    </source>
</evidence>
<dbReference type="InterPro" id="IPR023404">
    <property type="entry name" value="rSAM_horseshoe"/>
</dbReference>
<name>A0A166A9F7_9EURY</name>
<evidence type="ECO:0000313" key="15">
    <source>
        <dbReference type="EMBL" id="KZX11744.1"/>
    </source>
</evidence>
<dbReference type="OrthoDB" id="372134at2157"/>
<evidence type="ECO:0000256" key="7">
    <source>
        <dbReference type="ARBA" id="ARBA00022723"/>
    </source>
</evidence>
<dbReference type="Proteomes" id="UP000077245">
    <property type="component" value="Unassembled WGS sequence"/>
</dbReference>
<dbReference type="NCBIfam" id="TIGR00089">
    <property type="entry name" value="MiaB/RimO family radical SAM methylthiotransferase"/>
    <property type="match status" value="1"/>
</dbReference>
<evidence type="ECO:0000259" key="13">
    <source>
        <dbReference type="PROSITE" id="PS51449"/>
    </source>
</evidence>
<keyword evidence="8 11" id="KW-0408">Iron</keyword>
<evidence type="ECO:0000256" key="8">
    <source>
        <dbReference type="ARBA" id="ARBA00023004"/>
    </source>
</evidence>
<dbReference type="Gene3D" id="3.40.50.12160">
    <property type="entry name" value="Methylthiotransferase, N-terminal domain"/>
    <property type="match status" value="1"/>
</dbReference>
<evidence type="ECO:0000256" key="9">
    <source>
        <dbReference type="ARBA" id="ARBA00023014"/>
    </source>
</evidence>
<dbReference type="PROSITE" id="PS50926">
    <property type="entry name" value="TRAM"/>
    <property type="match status" value="1"/>
</dbReference>
<dbReference type="PROSITE" id="PS51449">
    <property type="entry name" value="MTTASE_N"/>
    <property type="match status" value="1"/>
</dbReference>
<comment type="function">
    <text evidence="1 11">Catalyzes the methylthiolation of N6-threonylcarbamoyladenosine (t(6)A), leading to the formation of 2-methylthio-N6-threonylcarbamoyladenosine (ms(2)t(6)A) at position 37 in tRNAs that read codons beginning with adenine.</text>
</comment>
<evidence type="ECO:0000259" key="12">
    <source>
        <dbReference type="PROSITE" id="PS50926"/>
    </source>
</evidence>
<dbReference type="FunFam" id="3.40.50.12160:FF:000003">
    <property type="entry name" value="CDK5 regulatory subunit-associated protein 1"/>
    <property type="match status" value="1"/>
</dbReference>
<dbReference type="GO" id="GO:0046872">
    <property type="term" value="F:metal ion binding"/>
    <property type="evidence" value="ECO:0007669"/>
    <property type="project" value="UniProtKB-UniRule"/>
</dbReference>
<dbReference type="NCBIfam" id="TIGR01578">
    <property type="entry name" value="MiaB-like-B"/>
    <property type="match status" value="1"/>
</dbReference>
<dbReference type="PROSITE" id="PS51918">
    <property type="entry name" value="RADICAL_SAM"/>
    <property type="match status" value="1"/>
</dbReference>
<keyword evidence="6 11" id="KW-0819">tRNA processing</keyword>
<dbReference type="AlphaFoldDB" id="A0A166A9F7"/>
<dbReference type="InterPro" id="IPR038135">
    <property type="entry name" value="Methylthiotransferase_N_sf"/>
</dbReference>
<dbReference type="PROSITE" id="PS01278">
    <property type="entry name" value="MTTASE_RADICAL"/>
    <property type="match status" value="1"/>
</dbReference>
<keyword evidence="4 11" id="KW-0808">Transferase</keyword>
<dbReference type="RefSeq" id="WP_067091817.1">
    <property type="nucleotide sequence ID" value="NZ_LWMV01000181.1"/>
</dbReference>
<dbReference type="InterPro" id="IPR005839">
    <property type="entry name" value="Methylthiotransferase"/>
</dbReference>
<evidence type="ECO:0000256" key="4">
    <source>
        <dbReference type="ARBA" id="ARBA00022679"/>
    </source>
</evidence>
<comment type="similarity">
    <text evidence="2 11">Belongs to the methylthiotransferase family. CDKAL1 subfamily.</text>
</comment>
<dbReference type="Pfam" id="PF01938">
    <property type="entry name" value="TRAM"/>
    <property type="match status" value="1"/>
</dbReference>
<comment type="catalytic activity">
    <reaction evidence="10 11">
        <text>N(6)-L-threonylcarbamoyladenosine(37) in tRNA + (sulfur carrier)-SH + AH2 + 2 S-adenosyl-L-methionine = 2-methylsulfanyl-N(6)-L-threonylcarbamoyladenosine(37) in tRNA + (sulfur carrier)-H + 5'-deoxyadenosine + L-methionine + A + S-adenosyl-L-homocysteine + 2 H(+)</text>
        <dbReference type="Rhea" id="RHEA:37075"/>
        <dbReference type="Rhea" id="RHEA-COMP:10163"/>
        <dbReference type="Rhea" id="RHEA-COMP:11092"/>
        <dbReference type="Rhea" id="RHEA-COMP:14737"/>
        <dbReference type="Rhea" id="RHEA-COMP:14739"/>
        <dbReference type="ChEBI" id="CHEBI:13193"/>
        <dbReference type="ChEBI" id="CHEBI:15378"/>
        <dbReference type="ChEBI" id="CHEBI:17319"/>
        <dbReference type="ChEBI" id="CHEBI:17499"/>
        <dbReference type="ChEBI" id="CHEBI:29917"/>
        <dbReference type="ChEBI" id="CHEBI:57844"/>
        <dbReference type="ChEBI" id="CHEBI:57856"/>
        <dbReference type="ChEBI" id="CHEBI:59789"/>
        <dbReference type="ChEBI" id="CHEBI:64428"/>
        <dbReference type="ChEBI" id="CHEBI:74418"/>
        <dbReference type="ChEBI" id="CHEBI:74420"/>
        <dbReference type="EC" id="2.8.4.5"/>
    </reaction>
</comment>
<dbReference type="Pfam" id="PF04055">
    <property type="entry name" value="Radical_SAM"/>
    <property type="match status" value="1"/>
</dbReference>
<comment type="caution">
    <text evidence="15">The sequence shown here is derived from an EMBL/GenBank/DDBJ whole genome shotgun (WGS) entry which is preliminary data.</text>
</comment>
<dbReference type="GO" id="GO:0051539">
    <property type="term" value="F:4 iron, 4 sulfur cluster binding"/>
    <property type="evidence" value="ECO:0007669"/>
    <property type="project" value="UniProtKB-UniRule"/>
</dbReference>
<dbReference type="EC" id="2.8.4.5" evidence="11"/>
<dbReference type="InterPro" id="IPR013848">
    <property type="entry name" value="Methylthiotransferase_N"/>
</dbReference>
<keyword evidence="7 11" id="KW-0479">Metal-binding</keyword>
<feature type="domain" description="Radical SAM core" evidence="14">
    <location>
        <begin position="138"/>
        <end position="367"/>
    </location>
</feature>
<dbReference type="SFLD" id="SFLDS00029">
    <property type="entry name" value="Radical_SAM"/>
    <property type="match status" value="1"/>
</dbReference>
<dbReference type="EMBL" id="LWMV01000181">
    <property type="protein sequence ID" value="KZX11744.1"/>
    <property type="molecule type" value="Genomic_DNA"/>
</dbReference>
<feature type="domain" description="TRAM" evidence="12">
    <location>
        <begin position="370"/>
        <end position="428"/>
    </location>
</feature>
<dbReference type="SFLD" id="SFLDG01082">
    <property type="entry name" value="B12-binding_domain_containing"/>
    <property type="match status" value="1"/>
</dbReference>
<keyword evidence="9 11" id="KW-0411">Iron-sulfur</keyword>
<evidence type="ECO:0000313" key="16">
    <source>
        <dbReference type="Proteomes" id="UP000077245"/>
    </source>
</evidence>
<protein>
    <recommendedName>
        <fullName evidence="11">tRNA-t(6)A37 methylthiotransferase</fullName>
        <ecNumber evidence="11">2.8.4.5</ecNumber>
    </recommendedName>
</protein>
<dbReference type="SUPFAM" id="SSF102114">
    <property type="entry name" value="Radical SAM enzymes"/>
    <property type="match status" value="1"/>
</dbReference>
<evidence type="ECO:0000259" key="14">
    <source>
        <dbReference type="PROSITE" id="PS51918"/>
    </source>
</evidence>
<dbReference type="InterPro" id="IPR020612">
    <property type="entry name" value="Methylthiotransferase_CS"/>
</dbReference>
<gene>
    <name evidence="15" type="primary">miaB</name>
    <name evidence="15" type="ORF">MBCUR_13330</name>
</gene>
<dbReference type="FunFam" id="3.80.30.20:FF:000002">
    <property type="entry name" value="threonylcarbamoyladenosine tRNA methylthiotransferase isoform X2"/>
    <property type="match status" value="1"/>
</dbReference>
<dbReference type="InterPro" id="IPR006466">
    <property type="entry name" value="MiaB-like_arc_euk"/>
</dbReference>
<feature type="domain" description="MTTase N-terminal" evidence="13">
    <location>
        <begin position="5"/>
        <end position="117"/>
    </location>
</feature>
<evidence type="ECO:0000256" key="6">
    <source>
        <dbReference type="ARBA" id="ARBA00022694"/>
    </source>
</evidence>
<dbReference type="PATRIC" id="fig|49547.3.peg.1424"/>
<keyword evidence="3 11" id="KW-0004">4Fe-4S</keyword>
<dbReference type="GO" id="GO:0035598">
    <property type="term" value="F:tRNA (N(6)-L-threonylcarbamoyladenosine(37)-C(2))-methylthiotransferase activity"/>
    <property type="evidence" value="ECO:0007669"/>
    <property type="project" value="UniProtKB-UniRule"/>
</dbReference>
<evidence type="ECO:0000256" key="11">
    <source>
        <dbReference type="RuleBase" id="RU368081"/>
    </source>
</evidence>
<keyword evidence="16" id="KW-1185">Reference proteome</keyword>
<organism evidence="15 16">
    <name type="scientific">Methanobrevibacter curvatus</name>
    <dbReference type="NCBI Taxonomy" id="49547"/>
    <lineage>
        <taxon>Archaea</taxon>
        <taxon>Methanobacteriati</taxon>
        <taxon>Methanobacteriota</taxon>
        <taxon>Methanomada group</taxon>
        <taxon>Methanobacteria</taxon>
        <taxon>Methanobacteriales</taxon>
        <taxon>Methanobacteriaceae</taxon>
        <taxon>Methanobrevibacter</taxon>
    </lineage>
</organism>
<reference evidence="15 16" key="1">
    <citation type="submission" date="2016-04" db="EMBL/GenBank/DDBJ databases">
        <title>Genome sequence of Methanobrevibacter curvatus DSM 11111.</title>
        <authorList>
            <person name="Poehlein A."/>
            <person name="Seedorf H."/>
            <person name="Daniel R."/>
        </authorList>
    </citation>
    <scope>NUCLEOTIDE SEQUENCE [LARGE SCALE GENOMIC DNA]</scope>
    <source>
        <strain evidence="15 16">DSM 11111</strain>
    </source>
</reference>
<evidence type="ECO:0000256" key="10">
    <source>
        <dbReference type="ARBA" id="ARBA00051661"/>
    </source>
</evidence>
<proteinExistence type="inferred from homology"/>
<dbReference type="InterPro" id="IPR006638">
    <property type="entry name" value="Elp3/MiaA/NifB-like_rSAM"/>
</dbReference>
<accession>A0A166A9F7</accession>
<evidence type="ECO:0000256" key="1">
    <source>
        <dbReference type="ARBA" id="ARBA00002399"/>
    </source>
</evidence>
<comment type="cofactor">
    <cofactor evidence="11">
        <name>[4Fe-4S] cluster</name>
        <dbReference type="ChEBI" id="CHEBI:49883"/>
    </cofactor>
    <text evidence="11">Binds 1 or 2 [4Fe-4S] cluster. One cluster is coordinated with 3 cysteines and an exchangeable S-adenosyl-L-methionine.</text>
</comment>
<dbReference type="SMART" id="SM00729">
    <property type="entry name" value="Elp3"/>
    <property type="match status" value="1"/>
</dbReference>
<dbReference type="SFLD" id="SFLDG01061">
    <property type="entry name" value="methylthiotransferase"/>
    <property type="match status" value="1"/>
</dbReference>
<dbReference type="InterPro" id="IPR007197">
    <property type="entry name" value="rSAM"/>
</dbReference>
<dbReference type="PANTHER" id="PTHR11918">
    <property type="entry name" value="RADICAL SAM PROTEINS"/>
    <property type="match status" value="1"/>
</dbReference>
<dbReference type="STRING" id="49547.MBCUR_13330"/>
<sequence length="428" mass="47900">MKNKAKVFIETFGCTFNKADSQIIAGKLVENEIEIVNNINEADLIIVNTCYVKNPTESKVSTRIHKLQNEFPEKKIVVSGCMVEIDPEKLKKIAPNSSWIGPHKLNKADEVVFKTLNGEISRECGFSTNSKVGVPKIRFDPYIHIIQICEGCLGACTYCCTRFARGKLNSYSIGDIEKEATQAIAEGVSEIQLTAQDTAAFGKDTGEKLSDLIKRIANLDGEFRVRIGMMHPKNIGDDLDEVIKAISLPNVYNFLHLPIQTGSNKVLKEMGRGHTVEDFIQIVNKFKESIPDLTIATDIIVGYPTETDDDFSKTVEFLENVKPNLIHLSKYKHRKGAISSSLNEIPHPLMKKRSKYLTDIKKKITDNENKELLNTLQRILIVEKGKKSGYMGKTNSYIPVVVPNAKLGSFYDVKIIETTGTYLRGKLI</sequence>
<dbReference type="InterPro" id="IPR002792">
    <property type="entry name" value="TRAM_dom"/>
</dbReference>
<dbReference type="InterPro" id="IPR058240">
    <property type="entry name" value="rSAM_sf"/>
</dbReference>
<dbReference type="Gene3D" id="3.80.30.20">
    <property type="entry name" value="tm_1862 like domain"/>
    <property type="match status" value="1"/>
</dbReference>
<evidence type="ECO:0000256" key="5">
    <source>
        <dbReference type="ARBA" id="ARBA00022691"/>
    </source>
</evidence>
<dbReference type="Pfam" id="PF00919">
    <property type="entry name" value="UPF0004"/>
    <property type="match status" value="1"/>
</dbReference>
<keyword evidence="5 11" id="KW-0949">S-adenosyl-L-methionine</keyword>
<evidence type="ECO:0000256" key="3">
    <source>
        <dbReference type="ARBA" id="ARBA00022485"/>
    </source>
</evidence>